<evidence type="ECO:0000313" key="3">
    <source>
        <dbReference type="Proteomes" id="UP000004374"/>
    </source>
</evidence>
<dbReference type="Proteomes" id="UP000004374">
    <property type="component" value="Unassembled WGS sequence"/>
</dbReference>
<protein>
    <recommendedName>
        <fullName evidence="1">RiboL-PSP-HEPN domain-containing protein</fullName>
    </recommendedName>
</protein>
<sequence>MTSRAYAIFETGMQDVVKLIQLFDNLESNEHRQQYEVLKRAALVMTAGAWETYIEAFAVEQVDAKLTNSEDEFTKAYIRRRLDHEINRLHNPTSDKVKKLFVEFLGVDITESWRWNNYTPKDARERLDKWLKMRGDAVHQVCQSFDPKNAHLIKRDDLDKAVRFFGDLVRVTDGETSKL</sequence>
<keyword evidence="3" id="KW-1185">Reference proteome</keyword>
<dbReference type="OrthoDB" id="9134022at2"/>
<dbReference type="Pfam" id="PF18735">
    <property type="entry name" value="HEPN_RiboL-PSP"/>
    <property type="match status" value="1"/>
</dbReference>
<accession>I1E024</accession>
<reference evidence="2 3" key="1">
    <citation type="journal article" date="2012" name="J. Bacteriol.">
        <title>Genome Sequence of the Protease-Producing Bacterium Rheinheimera nanhaiensis E407-8T, Isolated from Deep-Sea Sediment of the South China Sea.</title>
        <authorList>
            <person name="Zhang X.-Y."/>
            <person name="Zhang Y.-J."/>
            <person name="Qin Q.-L."/>
            <person name="Xie B.-B."/>
            <person name="Chen X.-L."/>
            <person name="Zhou B.-C."/>
            <person name="Zhang Y.-Z."/>
        </authorList>
    </citation>
    <scope>NUCLEOTIDE SEQUENCE [LARGE SCALE GENOMIC DNA]</scope>
    <source>
        <strain evidence="2 3">E407-8</strain>
    </source>
</reference>
<dbReference type="STRING" id="562729.RNAN_2658"/>
<organism evidence="2 3">
    <name type="scientific">Rheinheimera nanhaiensis E407-8</name>
    <dbReference type="NCBI Taxonomy" id="562729"/>
    <lineage>
        <taxon>Bacteria</taxon>
        <taxon>Pseudomonadati</taxon>
        <taxon>Pseudomonadota</taxon>
        <taxon>Gammaproteobacteria</taxon>
        <taxon>Chromatiales</taxon>
        <taxon>Chromatiaceae</taxon>
        <taxon>Rheinheimera</taxon>
    </lineage>
</organism>
<dbReference type="EMBL" id="BAFK01000015">
    <property type="protein sequence ID" value="GAB59652.1"/>
    <property type="molecule type" value="Genomic_DNA"/>
</dbReference>
<feature type="domain" description="RiboL-PSP-HEPN" evidence="1">
    <location>
        <begin position="18"/>
        <end position="174"/>
    </location>
</feature>
<dbReference type="RefSeq" id="WP_008222439.1">
    <property type="nucleotide sequence ID" value="NZ_BAFK01000015.1"/>
</dbReference>
<dbReference type="AlphaFoldDB" id="I1E024"/>
<name>I1E024_9GAMM</name>
<gene>
    <name evidence="2" type="ORF">RNAN_2658</name>
</gene>
<comment type="caution">
    <text evidence="2">The sequence shown here is derived from an EMBL/GenBank/DDBJ whole genome shotgun (WGS) entry which is preliminary data.</text>
</comment>
<evidence type="ECO:0000259" key="1">
    <source>
        <dbReference type="Pfam" id="PF18735"/>
    </source>
</evidence>
<dbReference type="InterPro" id="IPR041519">
    <property type="entry name" value="HEPN_RiboL-PSP"/>
</dbReference>
<evidence type="ECO:0000313" key="2">
    <source>
        <dbReference type="EMBL" id="GAB59652.1"/>
    </source>
</evidence>
<proteinExistence type="predicted"/>